<comment type="caution">
    <text evidence="2">The sequence shown here is derived from an EMBL/GenBank/DDBJ whole genome shotgun (WGS) entry which is preliminary data.</text>
</comment>
<accession>A0A8X6R0X3</accession>
<keyword evidence="1" id="KW-0732">Signal</keyword>
<dbReference type="EMBL" id="BMAW01037960">
    <property type="protein sequence ID" value="GFU50610.1"/>
    <property type="molecule type" value="Genomic_DNA"/>
</dbReference>
<proteinExistence type="predicted"/>
<dbReference type="OrthoDB" id="6419529at2759"/>
<sequence>MSFHGIPPLIMILLCMNGAFAQDDGSLSNDEFLEILECVAKSGDGVLCDDFDRCNDLLISRPRDTYEACVTLVLGNDDIGKCTDEEELYGNEDNRKQINKCFIENVPEDLNEDEQKNREDFANCVRDVGDDCSSEQSR</sequence>
<keyword evidence="3" id="KW-1185">Reference proteome</keyword>
<organism evidence="2 3">
    <name type="scientific">Nephila pilipes</name>
    <name type="common">Giant wood spider</name>
    <name type="synonym">Nephila maculata</name>
    <dbReference type="NCBI Taxonomy" id="299642"/>
    <lineage>
        <taxon>Eukaryota</taxon>
        <taxon>Metazoa</taxon>
        <taxon>Ecdysozoa</taxon>
        <taxon>Arthropoda</taxon>
        <taxon>Chelicerata</taxon>
        <taxon>Arachnida</taxon>
        <taxon>Araneae</taxon>
        <taxon>Araneomorphae</taxon>
        <taxon>Entelegynae</taxon>
        <taxon>Araneoidea</taxon>
        <taxon>Nephilidae</taxon>
        <taxon>Nephila</taxon>
    </lineage>
</organism>
<dbReference type="Proteomes" id="UP000887013">
    <property type="component" value="Unassembled WGS sequence"/>
</dbReference>
<evidence type="ECO:0000313" key="3">
    <source>
        <dbReference type="Proteomes" id="UP000887013"/>
    </source>
</evidence>
<dbReference type="AlphaFoldDB" id="A0A8X6R0X3"/>
<reference evidence="2" key="1">
    <citation type="submission" date="2020-08" db="EMBL/GenBank/DDBJ databases">
        <title>Multicomponent nature underlies the extraordinary mechanical properties of spider dragline silk.</title>
        <authorList>
            <person name="Kono N."/>
            <person name="Nakamura H."/>
            <person name="Mori M."/>
            <person name="Yoshida Y."/>
            <person name="Ohtoshi R."/>
            <person name="Malay A.D."/>
            <person name="Moran D.A.P."/>
            <person name="Tomita M."/>
            <person name="Numata K."/>
            <person name="Arakawa K."/>
        </authorList>
    </citation>
    <scope>NUCLEOTIDE SEQUENCE</scope>
</reference>
<feature type="chain" id="PRO_5036475324" evidence="1">
    <location>
        <begin position="22"/>
        <end position="138"/>
    </location>
</feature>
<evidence type="ECO:0000256" key="1">
    <source>
        <dbReference type="SAM" id="SignalP"/>
    </source>
</evidence>
<evidence type="ECO:0000313" key="2">
    <source>
        <dbReference type="EMBL" id="GFU50610.1"/>
    </source>
</evidence>
<name>A0A8X6R0X3_NEPPI</name>
<feature type="signal peptide" evidence="1">
    <location>
        <begin position="1"/>
        <end position="21"/>
    </location>
</feature>
<protein>
    <submittedName>
        <fullName evidence="2">Uncharacterized protein</fullName>
    </submittedName>
</protein>
<gene>
    <name evidence="2" type="primary">NCL1_39416</name>
    <name evidence="2" type="ORF">NPIL_585951</name>
</gene>